<dbReference type="Proteomes" id="UP000887159">
    <property type="component" value="Unassembled WGS sequence"/>
</dbReference>
<name>A0A8X7BMS3_TRICX</name>
<proteinExistence type="predicted"/>
<keyword evidence="2" id="KW-1185">Reference proteome</keyword>
<dbReference type="AlphaFoldDB" id="A0A8X7BMS3"/>
<sequence length="68" mass="7717">MFCVSSPRFMSFPMRSHRCSIGFRPGEFGSPGTMQNPVRLLEARRVTLQPGMLLLNYCFGWALTTMAE</sequence>
<gene>
    <name evidence="1" type="ORF">TNCV_2568051</name>
</gene>
<protein>
    <submittedName>
        <fullName evidence="1">Uncharacterized protein</fullName>
    </submittedName>
</protein>
<accession>A0A8X7BMS3</accession>
<evidence type="ECO:0000313" key="2">
    <source>
        <dbReference type="Proteomes" id="UP000887159"/>
    </source>
</evidence>
<comment type="caution">
    <text evidence="1">The sequence shown here is derived from an EMBL/GenBank/DDBJ whole genome shotgun (WGS) entry which is preliminary data.</text>
</comment>
<reference evidence="1" key="1">
    <citation type="submission" date="2020-08" db="EMBL/GenBank/DDBJ databases">
        <title>Multicomponent nature underlies the extraordinary mechanical properties of spider dragline silk.</title>
        <authorList>
            <person name="Kono N."/>
            <person name="Nakamura H."/>
            <person name="Mori M."/>
            <person name="Yoshida Y."/>
            <person name="Ohtoshi R."/>
            <person name="Malay A.D."/>
            <person name="Moran D.A.P."/>
            <person name="Tomita M."/>
            <person name="Numata K."/>
            <person name="Arakawa K."/>
        </authorList>
    </citation>
    <scope>NUCLEOTIDE SEQUENCE</scope>
</reference>
<dbReference type="EMBL" id="BMAU01021438">
    <property type="protein sequence ID" value="GFY36843.1"/>
    <property type="molecule type" value="Genomic_DNA"/>
</dbReference>
<evidence type="ECO:0000313" key="1">
    <source>
        <dbReference type="EMBL" id="GFY36843.1"/>
    </source>
</evidence>
<organism evidence="1 2">
    <name type="scientific">Trichonephila clavipes</name>
    <name type="common">Golden silk orbweaver</name>
    <name type="synonym">Nephila clavipes</name>
    <dbReference type="NCBI Taxonomy" id="2585209"/>
    <lineage>
        <taxon>Eukaryota</taxon>
        <taxon>Metazoa</taxon>
        <taxon>Ecdysozoa</taxon>
        <taxon>Arthropoda</taxon>
        <taxon>Chelicerata</taxon>
        <taxon>Arachnida</taxon>
        <taxon>Araneae</taxon>
        <taxon>Araneomorphae</taxon>
        <taxon>Entelegynae</taxon>
        <taxon>Araneoidea</taxon>
        <taxon>Nephilidae</taxon>
        <taxon>Trichonephila</taxon>
    </lineage>
</organism>